<dbReference type="Proteomes" id="UP000242144">
    <property type="component" value="Unassembled WGS sequence"/>
</dbReference>
<comment type="function">
    <text evidence="7">Catalyzes the thiamine diphosphate-dependent decarboxylation of 2-oxoglutarate and the subsequent addition of the resulting succinic semialdehyde-thiamine pyrophosphate anion to isochorismate to yield 2-succinyl-5-enolpyruvyl-6-hydroxy-3-cyclohexene-1-carboxylate (SEPHCHC).</text>
</comment>
<evidence type="ECO:0000256" key="1">
    <source>
        <dbReference type="ARBA" id="ARBA00022428"/>
    </source>
</evidence>
<dbReference type="AlphaFoldDB" id="A0AAE5W7L1"/>
<evidence type="ECO:0000256" key="7">
    <source>
        <dbReference type="HAMAP-Rule" id="MF_01659"/>
    </source>
</evidence>
<organism evidence="12 17">
    <name type="scientific">Staphylococcus chromogenes</name>
    <name type="common">Staphylococcus hyicus subsp. chromogenes</name>
    <dbReference type="NCBI Taxonomy" id="46126"/>
    <lineage>
        <taxon>Bacteria</taxon>
        <taxon>Bacillati</taxon>
        <taxon>Bacillota</taxon>
        <taxon>Bacilli</taxon>
        <taxon>Bacillales</taxon>
        <taxon>Staphylococcaceae</taxon>
        <taxon>Staphylococcus</taxon>
    </lineage>
</organism>
<dbReference type="RefSeq" id="WP_037571931.1">
    <property type="nucleotide sequence ID" value="NZ_CP084719.1"/>
</dbReference>
<comment type="pathway">
    <text evidence="7">Quinol/quinone metabolism; 1,4-dihydroxy-2-naphthoate biosynthesis; 1,4-dihydroxy-2-naphthoate from chorismate: step 2/7.</text>
</comment>
<dbReference type="Proteomes" id="UP000242704">
    <property type="component" value="Unassembled WGS sequence"/>
</dbReference>
<dbReference type="InterPro" id="IPR032264">
    <property type="entry name" value="MenD_middle"/>
</dbReference>
<evidence type="ECO:0000313" key="17">
    <source>
        <dbReference type="Proteomes" id="UP000242704"/>
    </source>
</evidence>
<evidence type="ECO:0000313" key="11">
    <source>
        <dbReference type="EMBL" id="MDQ7175207.1"/>
    </source>
</evidence>
<dbReference type="Gene3D" id="3.40.50.970">
    <property type="match status" value="2"/>
</dbReference>
<evidence type="ECO:0000313" key="13">
    <source>
        <dbReference type="EMBL" id="PTG26625.1"/>
    </source>
</evidence>
<dbReference type="GO" id="GO:0009234">
    <property type="term" value="P:menaquinone biosynthetic process"/>
    <property type="evidence" value="ECO:0007669"/>
    <property type="project" value="UniProtKB-UniRule"/>
</dbReference>
<evidence type="ECO:0000256" key="2">
    <source>
        <dbReference type="ARBA" id="ARBA00022679"/>
    </source>
</evidence>
<dbReference type="PANTHER" id="PTHR42916">
    <property type="entry name" value="2-SUCCINYL-5-ENOLPYRUVYL-6-HYDROXY-3-CYCLOHEXENE-1-CARBOXYLATE SYNTHASE"/>
    <property type="match status" value="1"/>
</dbReference>
<dbReference type="Pfam" id="PF16582">
    <property type="entry name" value="TPP_enzyme_M_2"/>
    <property type="match status" value="1"/>
</dbReference>
<dbReference type="EMBL" id="PZAO01000029">
    <property type="protein sequence ID" value="PTG68449.1"/>
    <property type="molecule type" value="Genomic_DNA"/>
</dbReference>
<protein>
    <recommendedName>
        <fullName evidence="7">2-succinyl-5-enolpyruvyl-6-hydroxy-3-cyclohexene-1-carboxylate synthase</fullName>
        <shortName evidence="7">SEPHCHC synthase</shortName>
        <ecNumber evidence="7">2.2.1.9</ecNumber>
    </recommendedName>
    <alternativeName>
        <fullName evidence="7">Menaquinone biosynthesis protein MenD</fullName>
    </alternativeName>
</protein>
<accession>A0AAE5W7L1</accession>
<evidence type="ECO:0000313" key="12">
    <source>
        <dbReference type="EMBL" id="PTG13066.1"/>
    </source>
</evidence>
<evidence type="ECO:0000256" key="3">
    <source>
        <dbReference type="ARBA" id="ARBA00022723"/>
    </source>
</evidence>
<comment type="subunit">
    <text evidence="7">Homodimer.</text>
</comment>
<reference evidence="15 16" key="1">
    <citation type="journal article" date="2016" name="Front. Microbiol.">
        <title>Comprehensive Phylogenetic Analysis of Bovine Non-aureus Staphylococci Species Based on Whole-Genome Sequencing.</title>
        <authorList>
            <person name="Naushad S."/>
            <person name="Barkema H.W."/>
            <person name="Luby C."/>
            <person name="Condas L.A."/>
            <person name="Nobrega D.B."/>
            <person name="Carson D.A."/>
            <person name="De Buck J."/>
        </authorList>
    </citation>
    <scope>NUCLEOTIDE SEQUENCE [LARGE SCALE GENOMIC DNA]</scope>
    <source>
        <strain evidence="13 16">SNUC 105</strain>
        <strain evidence="14 15">SNUC 1363</strain>
        <strain evidence="12 17">SNUC 505</strain>
    </source>
</reference>
<evidence type="ECO:0000259" key="8">
    <source>
        <dbReference type="Pfam" id="PF02775"/>
    </source>
</evidence>
<dbReference type="InterPro" id="IPR029061">
    <property type="entry name" value="THDP-binding"/>
</dbReference>
<dbReference type="PANTHER" id="PTHR42916:SF1">
    <property type="entry name" value="PROTEIN PHYLLO, CHLOROPLASTIC"/>
    <property type="match status" value="1"/>
</dbReference>
<dbReference type="GO" id="GO:0030976">
    <property type="term" value="F:thiamine pyrophosphate binding"/>
    <property type="evidence" value="ECO:0007669"/>
    <property type="project" value="UniProtKB-UniRule"/>
</dbReference>
<feature type="domain" description="Menaquinone biosynthesis protein MenD middle" evidence="10">
    <location>
        <begin position="205"/>
        <end position="387"/>
    </location>
</feature>
<dbReference type="GO" id="GO:0000287">
    <property type="term" value="F:magnesium ion binding"/>
    <property type="evidence" value="ECO:0007669"/>
    <property type="project" value="UniProtKB-UniRule"/>
</dbReference>
<comment type="catalytic activity">
    <reaction evidence="7">
        <text>isochorismate + 2-oxoglutarate + H(+) = 5-enolpyruvoyl-6-hydroxy-2-succinyl-cyclohex-3-ene-1-carboxylate + CO2</text>
        <dbReference type="Rhea" id="RHEA:25593"/>
        <dbReference type="ChEBI" id="CHEBI:15378"/>
        <dbReference type="ChEBI" id="CHEBI:16526"/>
        <dbReference type="ChEBI" id="CHEBI:16810"/>
        <dbReference type="ChEBI" id="CHEBI:29780"/>
        <dbReference type="ChEBI" id="CHEBI:58818"/>
        <dbReference type="EC" id="2.2.1.9"/>
    </reaction>
</comment>
<proteinExistence type="inferred from homology"/>
<comment type="cofactor">
    <cofactor evidence="7">
        <name>Mg(2+)</name>
        <dbReference type="ChEBI" id="CHEBI:18420"/>
    </cofactor>
    <cofactor evidence="7">
        <name>Mn(2+)</name>
        <dbReference type="ChEBI" id="CHEBI:29035"/>
    </cofactor>
</comment>
<dbReference type="CDD" id="cd02009">
    <property type="entry name" value="TPP_SHCHC_synthase"/>
    <property type="match status" value="1"/>
</dbReference>
<dbReference type="NCBIfam" id="TIGR00173">
    <property type="entry name" value="menD"/>
    <property type="match status" value="1"/>
</dbReference>
<dbReference type="PIRSF" id="PIRSF004983">
    <property type="entry name" value="MenD"/>
    <property type="match status" value="1"/>
</dbReference>
<evidence type="ECO:0000313" key="15">
    <source>
        <dbReference type="Proteomes" id="UP000242008"/>
    </source>
</evidence>
<comment type="caution">
    <text evidence="12">The sequence shown here is derived from an EMBL/GenBank/DDBJ whole genome shotgun (WGS) entry which is preliminary data.</text>
</comment>
<dbReference type="EMBL" id="JAVGJF010000017">
    <property type="protein sequence ID" value="MDQ7175207.1"/>
    <property type="molecule type" value="Genomic_DNA"/>
</dbReference>
<evidence type="ECO:0000256" key="6">
    <source>
        <dbReference type="ARBA" id="ARBA00023211"/>
    </source>
</evidence>
<name>A0AAE5W7L1_STACR</name>
<evidence type="ECO:0000259" key="9">
    <source>
        <dbReference type="Pfam" id="PF02776"/>
    </source>
</evidence>
<comment type="similarity">
    <text evidence="7">Belongs to the TPP enzyme family. MenD subfamily.</text>
</comment>
<keyword evidence="4 7" id="KW-0460">Magnesium</keyword>
<dbReference type="CDD" id="cd07037">
    <property type="entry name" value="TPP_PYR_MenD"/>
    <property type="match status" value="1"/>
</dbReference>
<dbReference type="EMBL" id="PZBZ01000041">
    <property type="protein sequence ID" value="PTG13066.1"/>
    <property type="molecule type" value="Genomic_DNA"/>
</dbReference>
<feature type="domain" description="Thiamine pyrophosphate enzyme TPP-binding" evidence="8">
    <location>
        <begin position="406"/>
        <end position="509"/>
    </location>
</feature>
<keyword evidence="2 7" id="KW-0808">Transferase</keyword>
<gene>
    <name evidence="7 11" type="primary">menD</name>
    <name evidence="13" type="ORF">BU638_08605</name>
    <name evidence="12" type="ORF">BU653_08130</name>
    <name evidence="14" type="ORF">BU676_10225</name>
    <name evidence="11" type="ORF">RCF65_04315</name>
</gene>
<evidence type="ECO:0000313" key="16">
    <source>
        <dbReference type="Proteomes" id="UP000242144"/>
    </source>
</evidence>
<reference evidence="11 18" key="3">
    <citation type="submission" date="2023-08" db="EMBL/GenBank/DDBJ databases">
        <title>Whole genome sequencing of Staphylococcus chromogenes NNSch 2386.</title>
        <authorList>
            <person name="Kropotov V.S."/>
            <person name="Boriskina E.V."/>
            <person name="Gordinskaya N.A."/>
            <person name="Shkurkina I.S."/>
            <person name="Kryazhev D.V."/>
            <person name="Alekseeva A.E."/>
            <person name="Makhova M.A."/>
        </authorList>
    </citation>
    <scope>NUCLEOTIDE SEQUENCE [LARGE SCALE GENOMIC DNA]</scope>
    <source>
        <strain evidence="11 18">NNSch 2386</strain>
    </source>
</reference>
<comment type="cofactor">
    <cofactor evidence="7">
        <name>thiamine diphosphate</name>
        <dbReference type="ChEBI" id="CHEBI:58937"/>
    </cofactor>
    <text evidence="7">Binds 1 thiamine pyrophosphate per subunit.</text>
</comment>
<reference evidence="12" key="2">
    <citation type="submission" date="2018-03" db="EMBL/GenBank/DDBJ databases">
        <authorList>
            <person name="Naushad S."/>
        </authorList>
    </citation>
    <scope>NUCLEOTIDE SEQUENCE</scope>
    <source>
        <strain evidence="13">SNUC 105</strain>
        <strain evidence="14">SNUC 1363</strain>
        <strain evidence="12">SNUC 505</strain>
    </source>
</reference>
<dbReference type="Pfam" id="PF02775">
    <property type="entry name" value="TPP_enzyme_C"/>
    <property type="match status" value="1"/>
</dbReference>
<dbReference type="SUPFAM" id="SSF52518">
    <property type="entry name" value="Thiamin diphosphate-binding fold (THDP-binding)"/>
    <property type="match status" value="2"/>
</dbReference>
<keyword evidence="3 7" id="KW-0479">Metal-binding</keyword>
<keyword evidence="5 7" id="KW-0786">Thiamine pyrophosphate</keyword>
<sequence length="557" mass="63091">MTHAQQQLTEQVFHFVSELYAYGVREVVISPGSRSTPIAIACECHPELKTWIHPDERSAAFFALGLIKGSQKPVALVCTSGTAAANYVPAVAESHISRLPLVVLTSDRPHELREVGAPQAINQVNMFENYVRFQFDMPIADGTAYTLEANRYQLQKASQYFVGPHQGPVHFNLPFREPLTPDWSRTDLLTTHKYTLPKYQKAIDPTPIQSILKQVKGLIIVGDMQHQDVSQLLTFATEYDLPILADPLNPIRRTEHPNVVATYDLLLRSGLALEADFVLRVGKPVVSKKLNQWLKQTNATQILIQNSKDIDAFPKMPDYFYEMSANDFFRSLNTLESTYRKVWLKHWQKLEIQARDIISTHQKQASDEAGYISRLLDKLDETDHLFVSNSMPIRDIDNLYFNRKFSVYANRGANGIDGVVSTALGMAVHKKVTLLIGDIAFYHDMNGLLMSKLNDIHMNIILVNNDGGGIFSYLPQKKAAGPHFERLFGTPTGLDFENTAHLYQLGYKRFTDIQSFEYAELNAMSATLYEIMTERASNYEAHQELYEKLSEVVNVTL</sequence>
<keyword evidence="6 7" id="KW-0464">Manganese</keyword>
<dbReference type="HAMAP" id="MF_01659">
    <property type="entry name" value="MenD"/>
    <property type="match status" value="1"/>
</dbReference>
<evidence type="ECO:0000256" key="5">
    <source>
        <dbReference type="ARBA" id="ARBA00023052"/>
    </source>
</evidence>
<evidence type="ECO:0000259" key="10">
    <source>
        <dbReference type="Pfam" id="PF16582"/>
    </source>
</evidence>
<evidence type="ECO:0000313" key="14">
    <source>
        <dbReference type="EMBL" id="PTG68449.1"/>
    </source>
</evidence>
<dbReference type="Proteomes" id="UP000242008">
    <property type="component" value="Unassembled WGS sequence"/>
</dbReference>
<dbReference type="Pfam" id="PF02776">
    <property type="entry name" value="TPP_enzyme_N"/>
    <property type="match status" value="1"/>
</dbReference>
<dbReference type="EMBL" id="PZCM01000010">
    <property type="protein sequence ID" value="PTG26625.1"/>
    <property type="molecule type" value="Genomic_DNA"/>
</dbReference>
<dbReference type="InterPro" id="IPR011766">
    <property type="entry name" value="TPP_enzyme_TPP-bd"/>
</dbReference>
<dbReference type="EC" id="2.2.1.9" evidence="7"/>
<dbReference type="InterPro" id="IPR012001">
    <property type="entry name" value="Thiamin_PyroP_enz_TPP-bd_dom"/>
</dbReference>
<feature type="domain" description="Thiamine pyrophosphate enzyme N-terminal TPP-binding" evidence="9">
    <location>
        <begin position="15"/>
        <end position="126"/>
    </location>
</feature>
<dbReference type="Proteomes" id="UP001240157">
    <property type="component" value="Unassembled WGS sequence"/>
</dbReference>
<dbReference type="Gene3D" id="3.40.50.1220">
    <property type="entry name" value="TPP-binding domain"/>
    <property type="match status" value="1"/>
</dbReference>
<dbReference type="InterPro" id="IPR004433">
    <property type="entry name" value="MenaQ_synth_MenD"/>
</dbReference>
<keyword evidence="15" id="KW-1185">Reference proteome</keyword>
<evidence type="ECO:0000256" key="4">
    <source>
        <dbReference type="ARBA" id="ARBA00022842"/>
    </source>
</evidence>
<evidence type="ECO:0000313" key="18">
    <source>
        <dbReference type="Proteomes" id="UP001240157"/>
    </source>
</evidence>
<keyword evidence="1 7" id="KW-0474">Menaquinone biosynthesis</keyword>
<comment type="pathway">
    <text evidence="7">Quinol/quinone metabolism; menaquinone biosynthesis.</text>
</comment>
<dbReference type="GO" id="GO:0070204">
    <property type="term" value="F:2-succinyl-5-enolpyruvyl-6-hydroxy-3-cyclohexene-1-carboxylic-acid synthase activity"/>
    <property type="evidence" value="ECO:0007669"/>
    <property type="project" value="UniProtKB-UniRule"/>
</dbReference>
<dbReference type="GO" id="GO:0030145">
    <property type="term" value="F:manganese ion binding"/>
    <property type="evidence" value="ECO:0007669"/>
    <property type="project" value="UniProtKB-UniRule"/>
</dbReference>